<feature type="domain" description="Terminase large subunit gp17-like C-terminal" evidence="2">
    <location>
        <begin position="286"/>
        <end position="429"/>
    </location>
</feature>
<dbReference type="RefSeq" id="WP_341674216.1">
    <property type="nucleotide sequence ID" value="NZ_JBBYHV010000002.1"/>
</dbReference>
<proteinExistence type="predicted"/>
<dbReference type="Pfam" id="PF03237">
    <property type="entry name" value="Terminase_6N"/>
    <property type="match status" value="1"/>
</dbReference>
<dbReference type="Gene3D" id="3.40.50.300">
    <property type="entry name" value="P-loop containing nucleotide triphosphate hydrolases"/>
    <property type="match status" value="1"/>
</dbReference>
<dbReference type="EMBL" id="JBBYHV010000002">
    <property type="protein sequence ID" value="MEL1251669.1"/>
    <property type="molecule type" value="Genomic_DNA"/>
</dbReference>
<gene>
    <name evidence="3" type="ORF">AAEO60_13410</name>
</gene>
<evidence type="ECO:0000313" key="3">
    <source>
        <dbReference type="EMBL" id="MEL1251669.1"/>
    </source>
</evidence>
<organism evidence="3 4">
    <name type="scientific">Aurantiacibacter gilvus</name>
    <dbReference type="NCBI Taxonomy" id="3139141"/>
    <lineage>
        <taxon>Bacteria</taxon>
        <taxon>Pseudomonadati</taxon>
        <taxon>Pseudomonadota</taxon>
        <taxon>Alphaproteobacteria</taxon>
        <taxon>Sphingomonadales</taxon>
        <taxon>Erythrobacteraceae</taxon>
        <taxon>Aurantiacibacter</taxon>
    </lineage>
</organism>
<dbReference type="InterPro" id="IPR035421">
    <property type="entry name" value="Terminase_6C"/>
</dbReference>
<keyword evidence="1" id="KW-1188">Viral release from host cell</keyword>
<dbReference type="Pfam" id="PF17289">
    <property type="entry name" value="Terminase_6C"/>
    <property type="match status" value="1"/>
</dbReference>
<dbReference type="Proteomes" id="UP001497045">
    <property type="component" value="Unassembled WGS sequence"/>
</dbReference>
<sequence>MQATSQREFLLGKDWSQRGRLLAELSEPERRQLQAYWPFWARENQLPPPGDWRTWLIMAGRGFGKTRAGSEWVRQLAGSDPSARIALVASSIHEARAVLVEGESGILACHRGKARPRFESSTRRLLWPNGAQAMLFSAGEPESLRGPQHTHAWCDEIAKWDNSGNRAMTTWNNLQLGLRLGERPLALATTTPRAVPIVRQLVEEARECSAVAITRGGTYENAAHLSAAFVRSIRQQFARTALGRQELVGELLEDVEGALWSRSLIERCREVAYVGELARIVVAVAPPASAHGDTCGIVVCAVTPDGQGKVLDDASLRGSSPEGWARAVAQAALHWKADRVVAEANQGGDMVAGVLRAADCQMPLKLVHASRGKAARAEPVAAHYESGRVNHVGQFAQLEDELCGLMVGGGYEGPGRSPDRADALVWGLTELMLERWGKPAVRRL</sequence>
<accession>A0ABU9IGX5</accession>
<protein>
    <submittedName>
        <fullName evidence="3">Terminase family protein</fullName>
    </submittedName>
</protein>
<keyword evidence="4" id="KW-1185">Reference proteome</keyword>
<evidence type="ECO:0000313" key="4">
    <source>
        <dbReference type="Proteomes" id="UP001497045"/>
    </source>
</evidence>
<name>A0ABU9IGX5_9SPHN</name>
<dbReference type="InterPro" id="IPR027417">
    <property type="entry name" value="P-loop_NTPase"/>
</dbReference>
<comment type="caution">
    <text evidence="3">The sequence shown here is derived from an EMBL/GenBank/DDBJ whole genome shotgun (WGS) entry which is preliminary data.</text>
</comment>
<reference evidence="3 4" key="1">
    <citation type="submission" date="2024-04" db="EMBL/GenBank/DDBJ databases">
        <title>Aurantiacibacter sp. DGU6 16S ribosomal RNA gene Genome sequencing and assembly.</title>
        <authorList>
            <person name="Park S."/>
        </authorList>
    </citation>
    <scope>NUCLEOTIDE SEQUENCE [LARGE SCALE GENOMIC DNA]</scope>
    <source>
        <strain evidence="3 4">DGU6</strain>
    </source>
</reference>
<evidence type="ECO:0000259" key="2">
    <source>
        <dbReference type="Pfam" id="PF17289"/>
    </source>
</evidence>
<evidence type="ECO:0000256" key="1">
    <source>
        <dbReference type="ARBA" id="ARBA00022612"/>
    </source>
</evidence>
<dbReference type="Gene3D" id="3.30.420.240">
    <property type="match status" value="1"/>
</dbReference>